<organism evidence="1 2">
    <name type="scientific">Rhizobium aouanii</name>
    <dbReference type="NCBI Taxonomy" id="3118145"/>
    <lineage>
        <taxon>Bacteria</taxon>
        <taxon>Pseudomonadati</taxon>
        <taxon>Pseudomonadota</taxon>
        <taxon>Alphaproteobacteria</taxon>
        <taxon>Hyphomicrobiales</taxon>
        <taxon>Rhizobiaceae</taxon>
        <taxon>Rhizobium/Agrobacterium group</taxon>
        <taxon>Rhizobium</taxon>
    </lineage>
</organism>
<gene>
    <name evidence="1" type="ORF">V8Q02_31985</name>
</gene>
<accession>A0ABU8CX81</accession>
<reference evidence="1 2" key="1">
    <citation type="submission" date="2024-01" db="EMBL/GenBank/DDBJ databases">
        <title>Draft genome sequences of three bacterial strains isolated from Acacia saligna represent a potential new species within the genus Rhizobium.</title>
        <authorList>
            <person name="Tambong J.T."/>
            <person name="Mnasri B."/>
        </authorList>
    </citation>
    <scope>NUCLEOTIDE SEQUENCE [LARGE SCALE GENOMIC DNA]</scope>
    <source>
        <strain evidence="1 2">1AS12I</strain>
    </source>
</reference>
<protein>
    <recommendedName>
        <fullName evidence="3">Transcriptional regulator</fullName>
    </recommendedName>
</protein>
<dbReference type="EMBL" id="JBAMYC010000026">
    <property type="protein sequence ID" value="MEI1252579.1"/>
    <property type="molecule type" value="Genomic_DNA"/>
</dbReference>
<dbReference type="Proteomes" id="UP001531129">
    <property type="component" value="Unassembled WGS sequence"/>
</dbReference>
<keyword evidence="2" id="KW-1185">Reference proteome</keyword>
<name>A0ABU8CX81_9HYPH</name>
<evidence type="ECO:0000313" key="2">
    <source>
        <dbReference type="Proteomes" id="UP001531129"/>
    </source>
</evidence>
<comment type="caution">
    <text evidence="1">The sequence shown here is derived from an EMBL/GenBank/DDBJ whole genome shotgun (WGS) entry which is preliminary data.</text>
</comment>
<evidence type="ECO:0008006" key="3">
    <source>
        <dbReference type="Google" id="ProtNLM"/>
    </source>
</evidence>
<proteinExistence type="predicted"/>
<sequence>MKNSISNSFAELQSCYDQLMSWCDVLQAIADFLPCHVEEGLCGRISSGLMSLLLTTHRLEEDLISSGLGLIMNAEEQAEAEERRRAGRLFDRAAAQDVVVILQALGEGRCRLSRETVGYQLRSFFCSIRRRITSEREIMSLIERAMEREQASRLPDEVSPMEKA</sequence>
<evidence type="ECO:0000313" key="1">
    <source>
        <dbReference type="EMBL" id="MEI1252579.1"/>
    </source>
</evidence>
<dbReference type="RefSeq" id="WP_264399526.1">
    <property type="nucleotide sequence ID" value="NZ_JBAMYB010000024.1"/>
</dbReference>